<evidence type="ECO:0000313" key="4">
    <source>
        <dbReference type="WBParaSite" id="Csp11.Scaffold630.g17639.t1"/>
    </source>
</evidence>
<feature type="signal peptide" evidence="2">
    <location>
        <begin position="1"/>
        <end position="20"/>
    </location>
</feature>
<dbReference type="eggNOG" id="ENOG502TI8Y">
    <property type="taxonomic scope" value="Eukaryota"/>
</dbReference>
<feature type="transmembrane region" description="Helical" evidence="1">
    <location>
        <begin position="174"/>
        <end position="193"/>
    </location>
</feature>
<keyword evidence="2" id="KW-0732">Signal</keyword>
<keyword evidence="1" id="KW-1133">Transmembrane helix</keyword>
<organism evidence="3 4">
    <name type="scientific">Caenorhabditis tropicalis</name>
    <dbReference type="NCBI Taxonomy" id="1561998"/>
    <lineage>
        <taxon>Eukaryota</taxon>
        <taxon>Metazoa</taxon>
        <taxon>Ecdysozoa</taxon>
        <taxon>Nematoda</taxon>
        <taxon>Chromadorea</taxon>
        <taxon>Rhabditida</taxon>
        <taxon>Rhabditina</taxon>
        <taxon>Rhabditomorpha</taxon>
        <taxon>Rhabditoidea</taxon>
        <taxon>Rhabditidae</taxon>
        <taxon>Peloderinae</taxon>
        <taxon>Caenorhabditis</taxon>
    </lineage>
</organism>
<proteinExistence type="predicted"/>
<evidence type="ECO:0000313" key="3">
    <source>
        <dbReference type="Proteomes" id="UP000095282"/>
    </source>
</evidence>
<keyword evidence="1" id="KW-0812">Transmembrane</keyword>
<protein>
    <submittedName>
        <fullName evidence="4">Secreted protein</fullName>
    </submittedName>
</protein>
<dbReference type="WBParaSite" id="Csp11.Scaffold630.g17639.t1">
    <property type="protein sequence ID" value="Csp11.Scaffold630.g17639.t1"/>
    <property type="gene ID" value="Csp11.Scaffold630.g17639"/>
</dbReference>
<dbReference type="Proteomes" id="UP000095282">
    <property type="component" value="Unplaced"/>
</dbReference>
<keyword evidence="1" id="KW-0472">Membrane</keyword>
<dbReference type="AlphaFoldDB" id="A0A1I7UN49"/>
<keyword evidence="3" id="KW-1185">Reference proteome</keyword>
<name>A0A1I7UN49_9PELO</name>
<evidence type="ECO:0000256" key="2">
    <source>
        <dbReference type="SAM" id="SignalP"/>
    </source>
</evidence>
<evidence type="ECO:0000256" key="1">
    <source>
        <dbReference type="SAM" id="Phobius"/>
    </source>
</evidence>
<accession>A0A1I7UN49</accession>
<feature type="chain" id="PRO_5009309226" evidence="2">
    <location>
        <begin position="21"/>
        <end position="256"/>
    </location>
</feature>
<sequence>MMILSTVINLALILIASVAADDEWYNDRFENMPKDVQEHFQTVLSERYSRLYWDMYQSCNGSIKPQAVIHLQIESGSNDAENRDKMVHWAIKQSPCLINVYTTKDDVLNNWCQEKPGRMLTFPYIQTKTDFWTNDPNFMVVVQAKCVRFKQEPEVPRLPLPSPFDIRQEQIKQFVIYFVPFSLLIIVLIFLFAHRIPFTNSVTTRWTNYLDRKEWQKIHDIIEYREQLINEENQKKMLEKYQIEKTMAEQTSVDME</sequence>
<reference evidence="4" key="1">
    <citation type="submission" date="2016-11" db="UniProtKB">
        <authorList>
            <consortium name="WormBaseParasite"/>
        </authorList>
    </citation>
    <scope>IDENTIFICATION</scope>
</reference>